<dbReference type="Proteomes" id="UP000097892">
    <property type="component" value="Segment"/>
</dbReference>
<dbReference type="EMBL" id="FJ483967">
    <property type="protein sequence ID" value="AEV80999.1"/>
    <property type="molecule type" value="Genomic_DNA"/>
</dbReference>
<organism evidence="2 3">
    <name type="scientific">Saimiriine betaherpesvirus 4</name>
    <dbReference type="NCBI Taxonomy" id="1535247"/>
    <lineage>
        <taxon>Viruses</taxon>
        <taxon>Duplodnaviria</taxon>
        <taxon>Heunggongvirae</taxon>
        <taxon>Peploviricota</taxon>
        <taxon>Herviviricetes</taxon>
        <taxon>Herpesvirales</taxon>
        <taxon>Orthoherpesviridae</taxon>
        <taxon>Betaherpesvirinae</taxon>
        <taxon>Cytomegalovirus</taxon>
        <taxon>Cytomegalovirus saimiriinebeta4</taxon>
    </lineage>
</organism>
<proteinExistence type="predicted"/>
<gene>
    <name evidence="2" type="primary">S24</name>
</gene>
<evidence type="ECO:0000256" key="1">
    <source>
        <dbReference type="SAM" id="Phobius"/>
    </source>
</evidence>
<keyword evidence="1" id="KW-0472">Membrane</keyword>
<sequence length="257" mass="29658">MRRRDTSAAATGSALCGNILCGDRLRCRKCRYRSEELSTPNQHRHQLCEIYTLALLELGINVLTGFVIDVSGFHHYVQTYNNHFLFLGTFLTMAAYLSIAVYDPVYPWSTKMRLTFFSIGMSSSLICMSKVYTSYALRIIMIDYVHAFLIYWSTIWIVNIKKLHQKLMLKIILTLAVGNVIFLVVCLTWKPMLYAFHVIAIAFIYVATVNEMLLQWSQRMPCSQMLHAANSYILFVVLSGLVHSLRYYSSLSWLFLQ</sequence>
<feature type="transmembrane region" description="Helical" evidence="1">
    <location>
        <begin position="194"/>
        <end position="214"/>
    </location>
</feature>
<reference evidence="2" key="1">
    <citation type="submission" date="2011-12" db="EMBL/GenBank/DDBJ databases">
        <title>Comparative genomics of primate cytomegaloviruses.</title>
        <authorList>
            <person name="Davison A.J."/>
            <person name="Holton M."/>
            <person name="Dolan A."/>
            <person name="Dargan D.J."/>
            <person name="Gatherer D."/>
            <person name="Hayward G.S."/>
        </authorList>
    </citation>
    <scope>NUCLEOTIDE SEQUENCE [LARGE SCALE GENOMIC DNA]</scope>
    <source>
        <strain evidence="2">SqSHV</strain>
    </source>
</reference>
<evidence type="ECO:0000313" key="2">
    <source>
        <dbReference type="EMBL" id="AEV80999.1"/>
    </source>
</evidence>
<dbReference type="KEGG" id="vg:11464367"/>
<dbReference type="RefSeq" id="YP_004940308.1">
    <property type="nucleotide sequence ID" value="NC_016448.1"/>
</dbReference>
<feature type="transmembrane region" description="Helical" evidence="1">
    <location>
        <begin position="114"/>
        <end position="133"/>
    </location>
</feature>
<name>G8XT50_9BETA</name>
<feature type="transmembrane region" description="Helical" evidence="1">
    <location>
        <begin position="167"/>
        <end position="188"/>
    </location>
</feature>
<keyword evidence="1" id="KW-1133">Transmembrane helix</keyword>
<feature type="transmembrane region" description="Helical" evidence="1">
    <location>
        <begin position="50"/>
        <end position="68"/>
    </location>
</feature>
<dbReference type="GeneID" id="11464367"/>
<keyword evidence="1" id="KW-0812">Transmembrane</keyword>
<protein>
    <submittedName>
        <fullName evidence="2">Membrane protein S24</fullName>
    </submittedName>
</protein>
<accession>G8XT50</accession>
<feature type="transmembrane region" description="Helical" evidence="1">
    <location>
        <begin position="80"/>
        <end position="102"/>
    </location>
</feature>
<feature type="transmembrane region" description="Helical" evidence="1">
    <location>
        <begin position="226"/>
        <end position="248"/>
    </location>
</feature>
<keyword evidence="3" id="KW-1185">Reference proteome</keyword>
<evidence type="ECO:0000313" key="3">
    <source>
        <dbReference type="Proteomes" id="UP000097892"/>
    </source>
</evidence>
<feature type="transmembrane region" description="Helical" evidence="1">
    <location>
        <begin position="139"/>
        <end position="160"/>
    </location>
</feature>